<evidence type="ECO:0000313" key="6">
    <source>
        <dbReference type="EMBL" id="UYF95636.1"/>
    </source>
</evidence>
<evidence type="ECO:0000256" key="3">
    <source>
        <dbReference type="ARBA" id="ARBA00022553"/>
    </source>
</evidence>
<dbReference type="Pfam" id="PF00550">
    <property type="entry name" value="PP-binding"/>
    <property type="match status" value="6"/>
</dbReference>
<feature type="domain" description="Carrier" evidence="5">
    <location>
        <begin position="4017"/>
        <end position="4092"/>
    </location>
</feature>
<keyword evidence="2" id="KW-0596">Phosphopantetheine</keyword>
<dbReference type="Gene3D" id="3.40.50.1820">
    <property type="entry name" value="alpha/beta hydrolase"/>
    <property type="match status" value="1"/>
</dbReference>
<dbReference type="Gene3D" id="2.30.38.10">
    <property type="entry name" value="Luciferase, Domain 3"/>
    <property type="match status" value="2"/>
</dbReference>
<dbReference type="InterPro" id="IPR029058">
    <property type="entry name" value="AB_hydrolase_fold"/>
</dbReference>
<dbReference type="SUPFAM" id="SSF56801">
    <property type="entry name" value="Acetyl-CoA synthetase-like"/>
    <property type="match status" value="6"/>
</dbReference>
<dbReference type="InterPro" id="IPR025110">
    <property type="entry name" value="AMP-bd_C"/>
</dbReference>
<feature type="domain" description="Carrier" evidence="5">
    <location>
        <begin position="4947"/>
        <end position="5021"/>
    </location>
</feature>
<dbReference type="PROSITE" id="PS00455">
    <property type="entry name" value="AMP_BINDING"/>
    <property type="match status" value="5"/>
</dbReference>
<dbReference type="CDD" id="cd19540">
    <property type="entry name" value="LCL_NRPS-like"/>
    <property type="match status" value="3"/>
</dbReference>
<dbReference type="NCBIfam" id="NF003417">
    <property type="entry name" value="PRK04813.1"/>
    <property type="match status" value="7"/>
</dbReference>
<dbReference type="InterPro" id="IPR020802">
    <property type="entry name" value="TesA-like"/>
</dbReference>
<evidence type="ECO:0000259" key="5">
    <source>
        <dbReference type="PROSITE" id="PS50075"/>
    </source>
</evidence>
<dbReference type="PROSITE" id="PS00012">
    <property type="entry name" value="PHOSPHOPANTETHEINE"/>
    <property type="match status" value="3"/>
</dbReference>
<feature type="region of interest" description="Disordered" evidence="4">
    <location>
        <begin position="3268"/>
        <end position="3287"/>
    </location>
</feature>
<dbReference type="PANTHER" id="PTHR45527">
    <property type="entry name" value="NONRIBOSOMAL PEPTIDE SYNTHETASE"/>
    <property type="match status" value="1"/>
</dbReference>
<dbReference type="NCBIfam" id="TIGR01733">
    <property type="entry name" value="AA-adenyl-dom"/>
    <property type="match status" value="5"/>
</dbReference>
<comment type="cofactor">
    <cofactor evidence="1">
        <name>pantetheine 4'-phosphate</name>
        <dbReference type="ChEBI" id="CHEBI:47942"/>
    </cofactor>
</comment>
<dbReference type="CDD" id="cd05930">
    <property type="entry name" value="A_NRPS"/>
    <property type="match status" value="4"/>
</dbReference>
<feature type="domain" description="Carrier" evidence="5">
    <location>
        <begin position="1962"/>
        <end position="2037"/>
    </location>
</feature>
<protein>
    <submittedName>
        <fullName evidence="6">Amino acid adenylation domain-containing protein</fullName>
    </submittedName>
</protein>
<feature type="domain" description="Carrier" evidence="5">
    <location>
        <begin position="940"/>
        <end position="1015"/>
    </location>
</feature>
<dbReference type="FunFam" id="3.40.50.12780:FF:000012">
    <property type="entry name" value="Non-ribosomal peptide synthetase"/>
    <property type="match status" value="1"/>
</dbReference>
<dbReference type="InterPro" id="IPR010071">
    <property type="entry name" value="AA_adenyl_dom"/>
</dbReference>
<feature type="domain" description="Carrier" evidence="5">
    <location>
        <begin position="2986"/>
        <end position="3061"/>
    </location>
</feature>
<dbReference type="Gene3D" id="3.30.300.30">
    <property type="match status" value="6"/>
</dbReference>
<dbReference type="Gene3D" id="3.30.559.30">
    <property type="entry name" value="Nonribosomal peptide synthetase, condensation domain"/>
    <property type="match status" value="6"/>
</dbReference>
<dbReference type="GO" id="GO:0044550">
    <property type="term" value="P:secondary metabolite biosynthetic process"/>
    <property type="evidence" value="ECO:0007669"/>
    <property type="project" value="TreeGrafter"/>
</dbReference>
<evidence type="ECO:0000256" key="1">
    <source>
        <dbReference type="ARBA" id="ARBA00001957"/>
    </source>
</evidence>
<dbReference type="InterPro" id="IPR023213">
    <property type="entry name" value="CAT-like_dom_sf"/>
</dbReference>
<dbReference type="SMART" id="SM00824">
    <property type="entry name" value="PKS_TE"/>
    <property type="match status" value="1"/>
</dbReference>
<evidence type="ECO:0000256" key="4">
    <source>
        <dbReference type="SAM" id="MobiDB-lite"/>
    </source>
</evidence>
<reference evidence="6" key="1">
    <citation type="submission" date="2022-09" db="EMBL/GenBank/DDBJ databases">
        <title>The genome sequence of Rhodococcus aetherivorans N1.</title>
        <authorList>
            <person name="Jiang W."/>
        </authorList>
    </citation>
    <scope>NUCLEOTIDE SEQUENCE</scope>
    <source>
        <strain evidence="6">N1</strain>
    </source>
</reference>
<dbReference type="Proteomes" id="UP001163947">
    <property type="component" value="Chromosome"/>
</dbReference>
<name>A0AA46PXP8_9NOCA</name>
<dbReference type="Gene3D" id="1.10.1200.10">
    <property type="entry name" value="ACP-like"/>
    <property type="match status" value="5"/>
</dbReference>
<dbReference type="Pfam" id="PF00975">
    <property type="entry name" value="Thioesterase"/>
    <property type="match status" value="1"/>
</dbReference>
<dbReference type="InterPro" id="IPR001031">
    <property type="entry name" value="Thioesterase"/>
</dbReference>
<dbReference type="Pfam" id="PF00668">
    <property type="entry name" value="Condensation"/>
    <property type="match status" value="7"/>
</dbReference>
<proteinExistence type="predicted"/>
<dbReference type="InterPro" id="IPR020806">
    <property type="entry name" value="PKS_PP-bd"/>
</dbReference>
<organism evidence="6 7">
    <name type="scientific">Rhodococcus aetherivorans</name>
    <dbReference type="NCBI Taxonomy" id="191292"/>
    <lineage>
        <taxon>Bacteria</taxon>
        <taxon>Bacillati</taxon>
        <taxon>Actinomycetota</taxon>
        <taxon>Actinomycetes</taxon>
        <taxon>Mycobacteriales</taxon>
        <taxon>Nocardiaceae</taxon>
        <taxon>Rhodococcus</taxon>
    </lineage>
</organism>
<dbReference type="InterPro" id="IPR001242">
    <property type="entry name" value="Condensation_dom"/>
</dbReference>
<gene>
    <name evidence="6" type="ORF">OCS65_07735</name>
</gene>
<evidence type="ECO:0000313" key="7">
    <source>
        <dbReference type="Proteomes" id="UP001163947"/>
    </source>
</evidence>
<dbReference type="PANTHER" id="PTHR45527:SF1">
    <property type="entry name" value="FATTY ACID SYNTHASE"/>
    <property type="match status" value="1"/>
</dbReference>
<dbReference type="InterPro" id="IPR036736">
    <property type="entry name" value="ACP-like_sf"/>
</dbReference>
<dbReference type="InterPro" id="IPR042099">
    <property type="entry name" value="ANL_N_sf"/>
</dbReference>
<dbReference type="GO" id="GO:0005737">
    <property type="term" value="C:cytoplasm"/>
    <property type="evidence" value="ECO:0007669"/>
    <property type="project" value="TreeGrafter"/>
</dbReference>
<accession>A0AA46PXP8</accession>
<dbReference type="InterPro" id="IPR009081">
    <property type="entry name" value="PP-bd_ACP"/>
</dbReference>
<dbReference type="SUPFAM" id="SSF47336">
    <property type="entry name" value="ACP-like"/>
    <property type="match status" value="6"/>
</dbReference>
<dbReference type="PROSITE" id="PS50075">
    <property type="entry name" value="CARRIER"/>
    <property type="match status" value="6"/>
</dbReference>
<dbReference type="GO" id="GO:0008610">
    <property type="term" value="P:lipid biosynthetic process"/>
    <property type="evidence" value="ECO:0007669"/>
    <property type="project" value="UniProtKB-ARBA"/>
</dbReference>
<dbReference type="SUPFAM" id="SSF53474">
    <property type="entry name" value="alpha/beta-Hydrolases"/>
    <property type="match status" value="1"/>
</dbReference>
<dbReference type="Pfam" id="PF00501">
    <property type="entry name" value="AMP-binding"/>
    <property type="match status" value="7"/>
</dbReference>
<dbReference type="InterPro" id="IPR045851">
    <property type="entry name" value="AMP-bd_C_sf"/>
</dbReference>
<dbReference type="Pfam" id="PF13193">
    <property type="entry name" value="AMP-binding_C"/>
    <property type="match status" value="4"/>
</dbReference>
<dbReference type="Gene3D" id="3.40.50.980">
    <property type="match status" value="4"/>
</dbReference>
<dbReference type="SUPFAM" id="SSF52777">
    <property type="entry name" value="CoA-dependent acyltransferases"/>
    <property type="match status" value="12"/>
</dbReference>
<dbReference type="GO" id="GO:0003824">
    <property type="term" value="F:catalytic activity"/>
    <property type="evidence" value="ECO:0007669"/>
    <property type="project" value="InterPro"/>
</dbReference>
<dbReference type="InterPro" id="IPR020845">
    <property type="entry name" value="AMP-binding_CS"/>
</dbReference>
<sequence length="6302" mass="659985">MSTSQRGLWFAQQLTPDVPFTIAQYLDLHGPLDADLIRAACNRAAREVESGTLFLEMVDGEPRQRVIPDVDDYPGYLDLRGDDDPEAEARRWMDETYTRPLDPLRDRLIATTLIQLADDHFYLFTYIHHLALDGHGGMVMLGRSAELYTAWARGEAPAPLAALSLEQIAEHELAYLGSTRQAVDREHWRQRLVDLPPPVTLAAGSAAPSMPCRHVGAALGAEVTDAVAELARDANSTDVPIVVAAFAAYLARMTGTTDVALSLPVSARTTAPLRRSAGSISNIVPLRVGVEPDVTVAELVRRVQVELTGALRHQRYRYEDMLRDLHAVGDHRETRSAFGPVVNLMMFNPEYAYGDVSGDYNLLSTGPVDDLSVNVYAGIAGRSTRVDFEANPRLYGDETLIRHHRRFLDFLGAFARSADHTVGDLPLAAPGELAGLVPARGPHVEDVRLLPDVLTAHAGSERVAVRDGAVALTYRELDERSTALARRLIACGAGPDDRVAVLLPRSAGSVVALWAIAKAGAAYTPIEPGTPALRLAELLRDVPVAVCGDDVALPDGVTRVDPAGGEVSPAPFDAGERLRPLHPDHLAWVIHTSGSTGTPKAVAVGHRGLAGLVATLRERYPADAASRVLHLAAPSFDASLQELLLAFDTGATLVVCPPDVVGGPDLAALLREQAVTHAITAPAVLAVTPEADLPALRMLDAGGEALAVDVADRWSRGRTMLNAYGPTETTVLATLSEPLRPGGGVPIGAPVHGVTAVVLDARLHPVPVGAVGELYLGGPAVARGYLGDPALTAARFVASPFGRVYRTGDLVRWSRARFWSSELPETRTGGGGVLEFVGRADRQVKIRGYRIEPGEVEAALTALGDVASAAVVVHGDTLAAYVVGDVEPDDVHARLAERLPAYLRPATVTVLDALPLTPGGKIDRRALPAPAVDTATGSRPPTGPTETLVAQLMCEIVGVDRVGADANFFALGGHSLGAAQLAARLGAALGRDVHLRDVFDHPTVAGLAAAVDAGPVAAMPAPTRSDDDTPAPLAPAQRRLWLLAQGDTAAYHLPFALHLDGTLDVAALRAALGDVLDRHEILRTVYTEPVPRQRVRPVAEVLPALDVEPVDPADVDALIAEWAAAPFDLATGIPLRVRLLRVGPDRHVLAVVAHHIAMDGASFVPLTLDLAAAYAARAAGHGPRWEPLPLRYSDYARWHRALLGDADDPDSLAARELAHWTTALAGLGEAPTLPTDRPRPGRPGPAESLEFAVPAARFEALRRLAAAHDATAFMAVHAAVAVWLSAWTGGRDVAVGSGTAGREHPDLERLVGMFVGTVALRLDVDPAASFTELLAAARRADLDAYAHATVPFDRVVDALGFAPFQVMLAYDNLAVPDLALPGLSVRAEEIPSGRARFDVEIAVRELPDGSLHGRVIYDGALFERATVAAAVARLHAVLDAAVAAPQAPVGDLELGAPEVVPADPGPVATLPELLAAHPLRVSAPGGAPIELIAAATPLARHLIGRGLGPEDRVAILLPRSVDSVRVVAAVALTGAAFVPVDPAQPAVRIARILADAGVRHVVARPGTSLPDGVDFVDPDAGSARSGEITDADRTRTLRSDHAAYLVYTSGSTGVPKGVVVTHRGLAPLVGALRSRMDLDPQARVLHAASPTFDASVLEYLMAAAVGGTLVVAPPDVYGGEDLLELLRAERITHWFSTPAVPAQLDPAGLDALRVLAVGGEAWPAETAARWAPGRTMLNVYGPTETTVLATASAPLVPGERLTIGTGLDGVTALVLGPRLRPVPVGVVGELYLAGPGLARGYLGMPSLTASRFVASPFGGGRMYRTGDLVRWSGVPFGRPEQPKGHTGGGAALEFVGRVDHQVKLRGFRIELGEIDATLTGHPAVAAAVTVVRGEALVAYVHGPDPARLDPAELREFVAARLPRHMVPATVTVLDALPLTSTGKVDRAALPEPTADPDRPSTGYRSAAEELVAGVVAALLDVPAVAAADDFFALGGNSLLATQLAARLGAVAGHRVGVREIFEHPTVAGLAVAVSDPIAGERLPLLPTDDTGPVPLAPAQQRMWLANRLDVADAAPGDHVAFAVDLAAGTDLDALAVAAADVIARHAVLRTVHPDGPDGPTQRVLPGIALDLAPHATPADLDDALTEFACAGFHLTVDPPLRTRLYRTGAGYTLAVVLHHIAVDGLSLLPLGRDLALAYAARRDGRTPAWPPLPVTYRDYARWQHTLLGDPADPDSLAARQLAHWTRTLAGAPPLLALPTDRPRGDGDGAAGRVRFSVPAELHAAVDKLARAHDATTFMVVHAALAVLLATLAAAEDVTVGTPVSGRVDPMLDDVAGMFVGTVALRLPVPARATFAELLADTRRVDLDAFAHADVPFDRVVDALGASASRHHPVFQVMLAYESFALEGLDVPGVTGVREISTGTARFDLEVTVRETRSDAGTPTGLDGVLTYDRGLFDHDTVAAWAPFLLRILDVVTADPAVAVGGIDLLGPDDDASAPRPAPDTATLPALVAEQARRRPDAVALTHGADTLTYAQLHARSGALAEMLAERGLGVEDVVAVALPRSLDLVVAILAVARAGAVYLPLDVTHPPARLRALLDDAAPAAVLCDTGFAVDTDVALLHVDAPEVRQRLDAGAAFDAAVPAGAGAYLIYTSGSTGTPKGVLVGHEAAAAVFAATGDVGFGPRDVWTLFHSPAFDFSVWEMWGALTTGGRLVVVDHYTARDPGAFAALLDGEGVTVLNQTPTAFGQLATVDTALPTLRLLILGGEALDPGRVRPWLADRPHVRAVNMFGITETTVHVTRGPAAEPGVGRPLPGLDVQILDRSLRRTPPGTVGELYVAGGQLARGYRGRPGLTATRFVAAPGGARRYRTGDLGRRGRDGVLHHRGRADDQLELRGYRIEPGEIEATLLRCDGVTQAVVVLRDDRLVAYLVGGSPTGALRELRRTLPDYLVPAAAVALDALPRTANGKLDRAALPAPAVAPTGGLAPHGPLEELVAEVYRELLGAGPVGAGDDFFALGGNSLLATRLAGRLADIADVDVTVRDVFDAATVAGLAALLAARAGTGRRRAPLVAAGDDTPAPLSPAQQRLWFVNRLDPGSGSYNLPFAVRLDGRLDVAALTAAVADVLDRHRTLRTVYPDATAQVVRPVARPGLEPVAVPAEGLDEFVREFAAPGFDLTRETPVRMRLYRLAPRRHVLAVVVHHIAADEWSLTPLLRDIVDAYTARRAGQAPRWAPLPVQYTDFSRWQRAGADGQLAHWTTVLAGLPDEVTLPGDRPRPARPTGRGATHRVAVDPVVAEGVSRLARDGRATTFMVLHAALAVLLARHGAGDDIAVGTVVAGRGDPQLDALVGMFAGTLVLRTPVDPDATFADLLAEVHARDLAAYTHPDAPFETLVERLNPARNPARHPLFQVALSLRRPTVDAFELPGLTARVLPVADEHANFDVQLVVTETGPGVDLEFAYATDLYDAGTVAAFADRYVAILRAAVADPAVRIGDIDLFTERERAALVPAAGPEPAPARTLWQWLAAGAARGGDGVAVRDGDTELTYPQLLARVDALAARLHAAGARPGTAVACALPRSLDSVVAVWGIARLGAAPMLVDPAQPAARLAAMLGDATVGVTGAAHRGSLPATVTWLDVAGSHGAGSHGGGFHGDGVEVADPGAGAPAYLVFTSGTSGNPKGVTITHRGVSALAEDLAERFAAAPGDRMLHVASPSFDAAMLELLVAGTAGATLVVAGPDAYGGDALADLLAGEHITHACVTPSALATVPPRALPDLRVLMLGGEAVSDELVARWGAGRRLYNGYGPAEATVFATCSPPLVPGADVVIGTPVRGVQAVVLDERLRPVPTGVAGELYLAGERLADGYRDDPGRTATRFVAADGGRRRYRTGDLARWAGVSFGWPEQPKGHTGGGVALRFVGRSDDQVKLRGVRIEPGEVDAALRTVPGVEQAATVVRDGALVSYVVPAGVDAEDARGRLRQSLPAHLVPVAVVPLDAVPRTAHGKLDVARLPAPDLGGRDEPGTGTETLVARVYGELLDSPVGRTDDFFAVGGNSLLATVLVGRLREETGVAVPLRLIFEHPTVEGLAAALDAGGLDVEAGPVPVHPRPARIPLSRAQRRLWGLSRLDPDAYLLRADVRLTGPLDVPALEAALGDVVARHEILRTRIVVDEQGPHQVLADRGVHWDLEGTERTPRRLRLTVDHAAADGPSLAPLLRDLAVAYAARAAGQAPRWEPLPLQYADYALWEQARGIPEADAAHWRRALDGLDPVELPTQAGYSETESSEQEAGTVAFEVPADVRAGIAELARAHGATEFMVLHAALSVLLARVGAGHDVAVAAVVSARRWAQVEDLVGPFLETLVLRARVEPDMPFAGLLAQVRDFDVAALDHAGVPYEQILAGLPGRAPQVALALQDFTLAPTRIGDLTVEAEEIVRGAPKFDLQFAFAPAADGYAGTLVHDASRFAGPTARRLADRFVAVLRHLVAAPGTTVGDLPVDRPAAPLTGAAPAPARPLPDLLRATAAAHPDREALREGDTALTYRELDARSDALADELRAAGAGPGTVVPIDRPRGLEYVLRLWAITKTGAAFTGAPDAAGPAPANVAYVVSTSGSTGAPKRVAVTHAGLAPLAAEAARRYRVGPGDRVLQGYHPAFDAALLEILLAHTTGATLVVAPPEVYAGEDLQRLLRAQRITHYLSTPTVLGTLDPHELPGLRVVASGGETLPPALAARWTDGRHMLDAYGPTEATIVATLTDVDGRGGIGRPVPGTVAHVLDARLRPVPDDAVGELYLAGESVALGYLGAPALTAQRFVAAPGGTRRYRTGDLVHRRPDGTLAFRGRTDRQLKVRGVRIEPGELEAALLAQPGIRHVVALAAGGALVAFAAADPGVEPSRVLAGLADVVPPHRMPTRLRLLPELPTTVNGKLDTAALREVDTAALRDLDTAGDAPADDRPLTDVEDLVVTVAESVLGSRPDIHAGFFAAGGDSLSAVVLAARLADAFGTDVPARAVLQAPTLAALAAHIRDGDRTRIPLRRYDDDAPTPLAPAQQRLWLLGRAEPGSAAYTVPVALHLTGDLDTAALAAAVADVAARHEILRTAYPDGVAAEVDPPVLEAVPGTDPAAAVAEVITAPFDLTADAPLRIRLIELGAHEWVLAAAVHHIAFDGGSVAPLLTDLQHAYAARLAGAEPIWWPLPVRYRDYARWQRDLLGDPADPDSLAARQLDHWATTLAGLPDTPLPLPTDRPRPARPSHRGGAVTAHLDAGTHRRVRDVARAHDATGFMVLHAALAALLARRSGRADIAVGTAVAGRADPRLHALVGMFVGTLTLRTTVAGDEPFGDLLRRIRTTDLDALAHADVPFDRVVARVAPARGTHHPLFQVLLAHRTVPAGEDLPQLPGLRVREFDAGTPAAQFDLTWDVTERDGDGGIDVRLVYATDLFDPATAGALLDDYVALLGAALADPGTAVGDLAASAPAPLSAPAAAPRTLPQLLAATARTHPGAIAVRAGAVAWTYAGLAARADVVAGELRARGVTRGDVVAVAVPRGECWPLAVWAVVRTGAAWVSVDPAQPPARVETVLRDSGATVGLTVAGAEPVGEGIDWVDLTGEWEAREIPAPQPHPDDTAAEPHPDDTAYLIYTSGSTGTPKGVAVPHRGLTAVVDAQRHVLGVAPGSRVLHAASHTFDASVFELLAAHAHGATLVVAPDHVYAGAALQRLIVDEQVTHVVATPTVLATVDPDALGRPVTVLSEGEALTAPVVERWRRHRLLNGYGPTEFTIAVSFGGPFDPGARPTVGAPVAGATAHILDARLHPVPAGVIGELYVTGAGLARGYQGRSGLTATRFVADPHGEPGARLYRTGDLARVTADGELDVLGRVDEQIQLHGIRVEPAEIDAVLTAADGVEAAVTVAVPGPAGETVLASYAQGSADAAALRTRVAAHLPRALRPAAITVVDALPLLPSGKVDRAALPRPDFASPADGFVPPDGATAETVAAVFARHLGRPPGSVSADLGFFDLGGTSLGAVAVAADLRAELDRDVPLDWLLTAPTVADLADRIDHGGDDTDPLATLVPLAGRPGGTPLFCVHPISGMSWCYTGLAPHLPGVALYGLQATRLEPLPRTVAEFAARYLDRIRTVQPEGPYHLLGWSLGGTIAHEMAVQLHEAGQQVASLILLDTLTPDTLPDVAALPDEPVVELEVPGLPPTFVAEIRERALAAGAALEEAVAAHTPRVLDGDALLFRARPGGQTGPDLAASWRRHVRRVAEHDVPYPHSDLTTPGALALIGPTLARHLTERQISAPVGCTDSVTATRETP</sequence>
<dbReference type="InterPro" id="IPR006162">
    <property type="entry name" value="Ppantetheine_attach_site"/>
</dbReference>
<dbReference type="RefSeq" id="WP_263509336.1">
    <property type="nucleotide sequence ID" value="NZ_CP106982.1"/>
</dbReference>
<dbReference type="SMART" id="SM00823">
    <property type="entry name" value="PKS_PP"/>
    <property type="match status" value="6"/>
</dbReference>
<dbReference type="InterPro" id="IPR000873">
    <property type="entry name" value="AMP-dep_synth/lig_dom"/>
</dbReference>
<dbReference type="GO" id="GO:0043041">
    <property type="term" value="P:amino acid activation for nonribosomal peptide biosynthetic process"/>
    <property type="evidence" value="ECO:0007669"/>
    <property type="project" value="TreeGrafter"/>
</dbReference>
<dbReference type="Gene3D" id="3.30.559.10">
    <property type="entry name" value="Chloramphenicol acetyltransferase-like domain"/>
    <property type="match status" value="7"/>
</dbReference>
<dbReference type="Gene3D" id="3.40.50.12780">
    <property type="entry name" value="N-terminal domain of ligase-like"/>
    <property type="match status" value="5"/>
</dbReference>
<evidence type="ECO:0000256" key="2">
    <source>
        <dbReference type="ARBA" id="ARBA00022450"/>
    </source>
</evidence>
<dbReference type="GO" id="GO:0031177">
    <property type="term" value="F:phosphopantetheine binding"/>
    <property type="evidence" value="ECO:0007669"/>
    <property type="project" value="InterPro"/>
</dbReference>
<feature type="domain" description="Carrier" evidence="5">
    <location>
        <begin position="5973"/>
        <end position="6050"/>
    </location>
</feature>
<keyword evidence="3" id="KW-0597">Phosphoprotein</keyword>
<dbReference type="EMBL" id="CP106982">
    <property type="protein sequence ID" value="UYF95636.1"/>
    <property type="molecule type" value="Genomic_DNA"/>
</dbReference>
<dbReference type="GeneID" id="83620298"/>
<feature type="region of interest" description="Disordered" evidence="4">
    <location>
        <begin position="5227"/>
        <end position="5249"/>
    </location>
</feature>